<protein>
    <recommendedName>
        <fullName evidence="3">Membrane dipeptidase</fullName>
    </recommendedName>
</protein>
<accession>A0A1E5L7F3</accession>
<dbReference type="InterPro" id="IPR008257">
    <property type="entry name" value="Pept_M19"/>
</dbReference>
<dbReference type="PROSITE" id="PS51365">
    <property type="entry name" value="RENAL_DIPEPTIDASE_2"/>
    <property type="match status" value="1"/>
</dbReference>
<dbReference type="Proteomes" id="UP000095255">
    <property type="component" value="Unassembled WGS sequence"/>
</dbReference>
<evidence type="ECO:0000313" key="1">
    <source>
        <dbReference type="EMBL" id="OEH85893.1"/>
    </source>
</evidence>
<dbReference type="SUPFAM" id="SSF51556">
    <property type="entry name" value="Metallo-dependent hydrolases"/>
    <property type="match status" value="1"/>
</dbReference>
<sequence>MKIADGHCDYLYQKSRKQPTVISYSTLKQSRVNIQNFALFASKQGGSIESSEKILQEYQKQIQIFKDDFINRTDCVFIKSKNDFDNNSVLHVLLSLEGCDILAYSSDFFDQLWNLGARIFGLTWNHDNAFATCCHTKKNTGLTFKGIEFMHKLSKNHAIVDVSHLSEQSFWDIIALNESQPTIIASHSNSKTVCNHVRNLSDGQIKAIISSGGVIGINYVPEFLNEEKEKATMDDVIRHIDTIIKHGGENVVALGSDFDGAALIKELNSPHSLQILSYRLNKEFGDKIANKVMFENWKNFLLDRLP</sequence>
<dbReference type="AlphaFoldDB" id="A0A1E5L7F3"/>
<dbReference type="InterPro" id="IPR032466">
    <property type="entry name" value="Metal_Hydrolase"/>
</dbReference>
<dbReference type="EMBL" id="MJAT01000012">
    <property type="protein sequence ID" value="OEH85893.1"/>
    <property type="molecule type" value="Genomic_DNA"/>
</dbReference>
<gene>
    <name evidence="1" type="ORF">BHU72_03730</name>
</gene>
<dbReference type="Pfam" id="PF01244">
    <property type="entry name" value="Peptidase_M19"/>
    <property type="match status" value="1"/>
</dbReference>
<dbReference type="GO" id="GO:0006508">
    <property type="term" value="P:proteolysis"/>
    <property type="evidence" value="ECO:0007669"/>
    <property type="project" value="InterPro"/>
</dbReference>
<dbReference type="STRING" id="1390249.BHU72_03730"/>
<name>A0A1E5L7F3_9FIRM</name>
<dbReference type="Gene3D" id="3.20.20.140">
    <property type="entry name" value="Metal-dependent hydrolases"/>
    <property type="match status" value="1"/>
</dbReference>
<evidence type="ECO:0000313" key="2">
    <source>
        <dbReference type="Proteomes" id="UP000095255"/>
    </source>
</evidence>
<dbReference type="PANTHER" id="PTHR10443">
    <property type="entry name" value="MICROSOMAL DIPEPTIDASE"/>
    <property type="match status" value="1"/>
</dbReference>
<evidence type="ECO:0008006" key="3">
    <source>
        <dbReference type="Google" id="ProtNLM"/>
    </source>
</evidence>
<dbReference type="RefSeq" id="WP_069701976.1">
    <property type="nucleotide sequence ID" value="NZ_MJAT01000012.1"/>
</dbReference>
<proteinExistence type="predicted"/>
<dbReference type="PANTHER" id="PTHR10443:SF12">
    <property type="entry name" value="DIPEPTIDASE"/>
    <property type="match status" value="1"/>
</dbReference>
<reference evidence="1 2" key="1">
    <citation type="submission" date="2016-09" db="EMBL/GenBank/DDBJ databases">
        <title>Desulfuribacillus arsenicus sp. nov., an obligately anaerobic, dissimilatory arsenic- and antimonate-reducing bacterium isolated from anoxic sediments.</title>
        <authorList>
            <person name="Abin C.A."/>
            <person name="Hollibaugh J.T."/>
        </authorList>
    </citation>
    <scope>NUCLEOTIDE SEQUENCE [LARGE SCALE GENOMIC DNA]</scope>
    <source>
        <strain evidence="1 2">MLFW-2</strain>
    </source>
</reference>
<comment type="caution">
    <text evidence="1">The sequence shown here is derived from an EMBL/GenBank/DDBJ whole genome shotgun (WGS) entry which is preliminary data.</text>
</comment>
<organism evidence="1 2">
    <name type="scientific">Desulfuribacillus stibiiarsenatis</name>
    <dbReference type="NCBI Taxonomy" id="1390249"/>
    <lineage>
        <taxon>Bacteria</taxon>
        <taxon>Bacillati</taxon>
        <taxon>Bacillota</taxon>
        <taxon>Desulfuribacillia</taxon>
        <taxon>Desulfuribacillales</taxon>
        <taxon>Desulfuribacillaceae</taxon>
        <taxon>Desulfuribacillus</taxon>
    </lineage>
</organism>
<keyword evidence="2" id="KW-1185">Reference proteome</keyword>
<dbReference type="GO" id="GO:0070573">
    <property type="term" value="F:metallodipeptidase activity"/>
    <property type="evidence" value="ECO:0007669"/>
    <property type="project" value="InterPro"/>
</dbReference>